<dbReference type="Proteomes" id="UP000054495">
    <property type="component" value="Unassembled WGS sequence"/>
</dbReference>
<dbReference type="GO" id="GO:0140808">
    <property type="term" value="F:NAD+-protein-tyrosine ADP-ribosyltransferase activity"/>
    <property type="evidence" value="ECO:0007669"/>
    <property type="project" value="RHEA"/>
</dbReference>
<comment type="catalytic activity">
    <reaction evidence="23">
        <text>L-glutamyl-[protein] + NAD(+) = 5-O-(ADP-D-ribosyl)-L-glutamyl-[protein] + nicotinamide</text>
        <dbReference type="Rhea" id="RHEA:58224"/>
        <dbReference type="Rhea" id="RHEA-COMP:10208"/>
        <dbReference type="Rhea" id="RHEA-COMP:15089"/>
        <dbReference type="ChEBI" id="CHEBI:17154"/>
        <dbReference type="ChEBI" id="CHEBI:29973"/>
        <dbReference type="ChEBI" id="CHEBI:57540"/>
        <dbReference type="ChEBI" id="CHEBI:142540"/>
    </reaction>
    <physiologicalReaction direction="left-to-right" evidence="23">
        <dbReference type="Rhea" id="RHEA:58225"/>
    </physiologicalReaction>
</comment>
<protein>
    <recommendedName>
        <fullName evidence="30">Poly [ADP-ribose] polymerase</fullName>
        <shortName evidence="30">PARP</shortName>
        <ecNumber evidence="30">2.4.2.-</ecNumber>
    </recommendedName>
</protein>
<evidence type="ECO:0000256" key="31">
    <source>
        <dbReference type="SAM" id="MobiDB-lite"/>
    </source>
</evidence>
<dbReference type="CDD" id="cd01437">
    <property type="entry name" value="parp_like"/>
    <property type="match status" value="1"/>
</dbReference>
<keyword evidence="19 30" id="KW-0520">NAD</keyword>
<dbReference type="InterPro" id="IPR036930">
    <property type="entry name" value="WGR_dom_sf"/>
</dbReference>
<comment type="subcellular location">
    <subcellularLocation>
        <location evidence="1">Chromosome</location>
    </subcellularLocation>
    <subcellularLocation>
        <location evidence="2">Cytoplasm</location>
        <location evidence="2">Cytosol</location>
    </subcellularLocation>
    <subcellularLocation>
        <location evidence="3">Nucleus</location>
        <location evidence="3">Nucleolus</location>
    </subcellularLocation>
</comment>
<dbReference type="GO" id="GO:0003950">
    <property type="term" value="F:NAD+ poly-ADP-ribosyltransferase activity"/>
    <property type="evidence" value="ECO:0007669"/>
    <property type="project" value="UniProtKB-UniRule"/>
</dbReference>
<evidence type="ECO:0000256" key="20">
    <source>
        <dbReference type="ARBA" id="ARBA00023125"/>
    </source>
</evidence>
<evidence type="ECO:0000256" key="9">
    <source>
        <dbReference type="ARBA" id="ARBA00022676"/>
    </source>
</evidence>
<comment type="catalytic activity">
    <reaction evidence="26">
        <text>NAD(+) + (ADP-D-ribosyl)n-acceptor = nicotinamide + (ADP-D-ribosyl)n+1-acceptor + H(+).</text>
        <dbReference type="EC" id="2.4.2.30"/>
    </reaction>
</comment>
<evidence type="ECO:0000256" key="30">
    <source>
        <dbReference type="RuleBase" id="RU362114"/>
    </source>
</evidence>
<dbReference type="InterPro" id="IPR012317">
    <property type="entry name" value="Poly(ADP-ribose)pol_cat_dom"/>
</dbReference>
<evidence type="ECO:0000256" key="17">
    <source>
        <dbReference type="ARBA" id="ARBA00022859"/>
    </source>
</evidence>
<evidence type="ECO:0000256" key="7">
    <source>
        <dbReference type="ARBA" id="ARBA00022533"/>
    </source>
</evidence>
<keyword evidence="8" id="KW-0399">Innate immunity</keyword>
<evidence type="ECO:0000256" key="24">
    <source>
        <dbReference type="ARBA" id="ARBA00024164"/>
    </source>
</evidence>
<evidence type="ECO:0000256" key="15">
    <source>
        <dbReference type="ARBA" id="ARBA00022771"/>
    </source>
</evidence>
<dbReference type="PROSITE" id="PS52007">
    <property type="entry name" value="PADR1"/>
    <property type="match status" value="1"/>
</dbReference>
<dbReference type="PROSITE" id="PS50064">
    <property type="entry name" value="ZF_PARP_2"/>
    <property type="match status" value="2"/>
</dbReference>
<dbReference type="Pfam" id="PF00644">
    <property type="entry name" value="PARP"/>
    <property type="match status" value="1"/>
</dbReference>
<dbReference type="SUPFAM" id="SSF142921">
    <property type="entry name" value="WGR domain-like"/>
    <property type="match status" value="1"/>
</dbReference>
<evidence type="ECO:0000259" key="35">
    <source>
        <dbReference type="PROSITE" id="PS51977"/>
    </source>
</evidence>
<dbReference type="PANTHER" id="PTHR10459">
    <property type="entry name" value="DNA LIGASE"/>
    <property type="match status" value="1"/>
</dbReference>
<evidence type="ECO:0000256" key="22">
    <source>
        <dbReference type="ARBA" id="ARBA00023242"/>
    </source>
</evidence>
<feature type="region of interest" description="Disordered" evidence="31">
    <location>
        <begin position="189"/>
        <end position="231"/>
    </location>
</feature>
<keyword evidence="16" id="KW-0862">Zinc</keyword>
<dbReference type="EMBL" id="KE124794">
    <property type="protein sequence ID" value="EPB79413.1"/>
    <property type="molecule type" value="Genomic_DNA"/>
</dbReference>
<comment type="catalytic activity">
    <reaction evidence="29">
        <text>L-seryl-[protein] + NAD(+) = O-(ADP-D-ribosyl)-L-seryl-[protein] + nicotinamide + H(+)</text>
        <dbReference type="Rhea" id="RHEA:58232"/>
        <dbReference type="Rhea" id="RHEA-COMP:9863"/>
        <dbReference type="Rhea" id="RHEA-COMP:15091"/>
        <dbReference type="ChEBI" id="CHEBI:15378"/>
        <dbReference type="ChEBI" id="CHEBI:17154"/>
        <dbReference type="ChEBI" id="CHEBI:29999"/>
        <dbReference type="ChEBI" id="CHEBI:57540"/>
        <dbReference type="ChEBI" id="CHEBI:142556"/>
    </reaction>
    <physiologicalReaction direction="left-to-right" evidence="29">
        <dbReference type="Rhea" id="RHEA:58233"/>
    </physiologicalReaction>
</comment>
<dbReference type="PANTHER" id="PTHR10459:SF112">
    <property type="entry name" value="POLY [ADP-RIBOSE] POLYMERASE 1"/>
    <property type="match status" value="1"/>
</dbReference>
<keyword evidence="21" id="KW-0804">Transcription</keyword>
<evidence type="ECO:0000256" key="11">
    <source>
        <dbReference type="ARBA" id="ARBA00022695"/>
    </source>
</evidence>
<evidence type="ECO:0000256" key="27">
    <source>
        <dbReference type="ARBA" id="ARBA00048241"/>
    </source>
</evidence>
<keyword evidence="36" id="KW-0436">Ligase</keyword>
<evidence type="ECO:0000256" key="16">
    <source>
        <dbReference type="ARBA" id="ARBA00022833"/>
    </source>
</evidence>
<keyword evidence="20" id="KW-0238">DNA-binding</keyword>
<name>A0A0D6M7F0_9BILA</name>
<sequence length="780" mass="88342">MGQDPTEAKNLPFGVEYARSSRATCKGCKNTIQQDTLRMSVREPSRHFDGLQDNWFHFACFWKRIVPGKVEINEKSIKGIDTIRWDDQEKIREKIAGVESGDLPEAKSFSALKVEYAKSSRGKCSKCKLAIAQKEIKFAKHMTWYHEKCLFVDVKYDGEIKDIEGFASLTDEDKLTVLEALKEFQHQKQEIVEEPKKKGKKGARKRSAAKDEANGDESSSKKAKNGTDDANKEALKKQADIMWKLREGFKQNLSKVEMMNLLSDNDQAVPSGETNILELLVDCAVFGSCTPCPKCGGQLKFNSSLRTYECDGQLSEYTRCTYKNENPERKKFTIPKEYKENNYLKKLKVNLLPKRTYNEALAKEAVVAHSDKFKRFGSRGDTTIEEGIDGKCLGVSKGLSRVIVKNGAVVDQECEFAEVAHVYRDKKGLLYSATLGYVDTQTNRNSYYKIQLLKHDSKQIYYLFRSWGRVGTAIGGKKTETISNESSAVGAFERSTKGIFSLFYEKTGNAWKQKDKFTKQPGLMDLIETDFTEIEDVKTSTITPGSKTTLDRAIKDIILMIFDMEQLKKTMLGFQLDLDKMPLGKLSRKQIMSAYSVLTELQQMMSKEADPDKVLDATNRFYTLIPHSFGMGTPPLLNTAEMIKEKCGMLDSLLEIQIAYEVIKDEKLNADGERDPVDVHYEKLKCKMEVVSRKSSEFNTIKTYMANTHGKTHSWYNLEIVDLIRIDREGEEAKFKSDIGNRRLLWHGSMTTNYGGILSQGLRIAPPEAPVGYSAIAVKN</sequence>
<dbReference type="AlphaFoldDB" id="A0A0D6M7F0"/>
<reference evidence="36 37" key="1">
    <citation type="submission" date="2013-05" db="EMBL/GenBank/DDBJ databases">
        <title>Draft genome of the parasitic nematode Anyclostoma ceylanicum.</title>
        <authorList>
            <person name="Mitreva M."/>
        </authorList>
    </citation>
    <scope>NUCLEOTIDE SEQUENCE [LARGE SCALE GENOMIC DNA]</scope>
</reference>
<dbReference type="FunFam" id="1.20.142.10:FF:000001">
    <property type="entry name" value="Poly [ADP-ribose] polymerase"/>
    <property type="match status" value="1"/>
</dbReference>
<dbReference type="InterPro" id="IPR049296">
    <property type="entry name" value="PARP1-like_PADR1_N"/>
</dbReference>
<evidence type="ECO:0000256" key="1">
    <source>
        <dbReference type="ARBA" id="ARBA00004286"/>
    </source>
</evidence>
<dbReference type="GO" id="GO:0005829">
    <property type="term" value="C:cytosol"/>
    <property type="evidence" value="ECO:0007669"/>
    <property type="project" value="UniProtKB-SubCell"/>
</dbReference>
<proteinExistence type="inferred from homology"/>
<dbReference type="GO" id="GO:0070212">
    <property type="term" value="P:protein poly-ADP-ribosylation"/>
    <property type="evidence" value="ECO:0007669"/>
    <property type="project" value="TreeGrafter"/>
</dbReference>
<evidence type="ECO:0000256" key="18">
    <source>
        <dbReference type="ARBA" id="ARBA00023015"/>
    </source>
</evidence>
<dbReference type="PROSITE" id="PS51977">
    <property type="entry name" value="WGR"/>
    <property type="match status" value="1"/>
</dbReference>
<dbReference type="GO" id="GO:0140805">
    <property type="term" value="F:NAD+-protein-serine ADP-ribosyltransferase activity"/>
    <property type="evidence" value="ECO:0007669"/>
    <property type="project" value="RHEA"/>
</dbReference>
<comment type="catalytic activity">
    <reaction evidence="27">
        <text>L-histidyl-[protein] + NAD(+) = N(tele)-(ADP-D-ribosyl)-L-histidyl-[protein] + nicotinamide + H(+)</text>
        <dbReference type="Rhea" id="RHEA:72071"/>
        <dbReference type="Rhea" id="RHEA-COMP:9745"/>
        <dbReference type="Rhea" id="RHEA-COMP:18085"/>
        <dbReference type="ChEBI" id="CHEBI:15378"/>
        <dbReference type="ChEBI" id="CHEBI:17154"/>
        <dbReference type="ChEBI" id="CHEBI:29979"/>
        <dbReference type="ChEBI" id="CHEBI:57540"/>
        <dbReference type="ChEBI" id="CHEBI:191398"/>
    </reaction>
    <physiologicalReaction direction="left-to-right" evidence="27">
        <dbReference type="Rhea" id="RHEA:72072"/>
    </physiologicalReaction>
</comment>
<evidence type="ECO:0000256" key="4">
    <source>
        <dbReference type="ARBA" id="ARBA00022454"/>
    </source>
</evidence>
<evidence type="ECO:0000256" key="29">
    <source>
        <dbReference type="ARBA" id="ARBA00048575"/>
    </source>
</evidence>
<comment type="similarity">
    <text evidence="25">Belongs to the ARTD/PARP family.</text>
</comment>
<comment type="catalytic activity">
    <reaction evidence="28">
        <text>L-tyrosyl-[protein] + NAD(+) = O-(ADP-D-ribosyl)-L-tyrosyl-[protein] + nicotinamide + H(+)</text>
        <dbReference type="Rhea" id="RHEA:58236"/>
        <dbReference type="Rhea" id="RHEA-COMP:10136"/>
        <dbReference type="Rhea" id="RHEA-COMP:15092"/>
        <dbReference type="ChEBI" id="CHEBI:15378"/>
        <dbReference type="ChEBI" id="CHEBI:17154"/>
        <dbReference type="ChEBI" id="CHEBI:46858"/>
        <dbReference type="ChEBI" id="CHEBI:57540"/>
        <dbReference type="ChEBI" id="CHEBI:142557"/>
    </reaction>
    <physiologicalReaction direction="left-to-right" evidence="28">
        <dbReference type="Rhea" id="RHEA:58237"/>
    </physiologicalReaction>
</comment>
<dbReference type="GO" id="GO:0016779">
    <property type="term" value="F:nucleotidyltransferase activity"/>
    <property type="evidence" value="ECO:0007669"/>
    <property type="project" value="UniProtKB-KW"/>
</dbReference>
<evidence type="ECO:0000256" key="2">
    <source>
        <dbReference type="ARBA" id="ARBA00004514"/>
    </source>
</evidence>
<evidence type="ECO:0000256" key="19">
    <source>
        <dbReference type="ARBA" id="ARBA00023027"/>
    </source>
</evidence>
<keyword evidence="9 30" id="KW-0328">Glycosyltransferase</keyword>
<keyword evidence="14" id="KW-0013">ADP-ribosylation</keyword>
<organism evidence="36 37">
    <name type="scientific">Ancylostoma ceylanicum</name>
    <dbReference type="NCBI Taxonomy" id="53326"/>
    <lineage>
        <taxon>Eukaryota</taxon>
        <taxon>Metazoa</taxon>
        <taxon>Ecdysozoa</taxon>
        <taxon>Nematoda</taxon>
        <taxon>Chromadorea</taxon>
        <taxon>Rhabditida</taxon>
        <taxon>Rhabditina</taxon>
        <taxon>Rhabditomorpha</taxon>
        <taxon>Strongyloidea</taxon>
        <taxon>Ancylostomatidae</taxon>
        <taxon>Ancylostomatinae</taxon>
        <taxon>Ancylostoma</taxon>
    </lineage>
</organism>
<dbReference type="Gene3D" id="2.20.25.630">
    <property type="match status" value="1"/>
</dbReference>
<keyword evidence="5" id="KW-0963">Cytoplasm</keyword>
<dbReference type="SUPFAM" id="SSF57716">
    <property type="entry name" value="Glucocorticoid receptor-like (DNA-binding domain)"/>
    <property type="match status" value="2"/>
</dbReference>
<dbReference type="InterPro" id="IPR008893">
    <property type="entry name" value="WGR_domain"/>
</dbReference>
<dbReference type="CDD" id="cd08001">
    <property type="entry name" value="WGR_PARP1_like"/>
    <property type="match status" value="1"/>
</dbReference>
<dbReference type="SMART" id="SM01336">
    <property type="entry name" value="zf-PARP"/>
    <property type="match status" value="2"/>
</dbReference>
<evidence type="ECO:0000256" key="28">
    <source>
        <dbReference type="ARBA" id="ARBA00048339"/>
    </source>
</evidence>
<dbReference type="Gene3D" id="1.10.20.130">
    <property type="match status" value="1"/>
</dbReference>
<dbReference type="GO" id="GO:0140807">
    <property type="term" value="F:NAD+-protein-glutamate ADP-ribosyltransferase activity"/>
    <property type="evidence" value="ECO:0007669"/>
    <property type="project" value="RHEA"/>
</dbReference>
<dbReference type="GO" id="GO:0005694">
    <property type="term" value="C:chromosome"/>
    <property type="evidence" value="ECO:0007669"/>
    <property type="project" value="UniProtKB-SubCell"/>
</dbReference>
<dbReference type="GO" id="GO:0016874">
    <property type="term" value="F:ligase activity"/>
    <property type="evidence" value="ECO:0007669"/>
    <property type="project" value="UniProtKB-KW"/>
</dbReference>
<feature type="domain" description="PARP alpha-helical" evidence="34">
    <location>
        <begin position="547"/>
        <end position="664"/>
    </location>
</feature>
<dbReference type="Gene3D" id="1.20.142.10">
    <property type="entry name" value="Poly(ADP-ribose) polymerase, regulatory domain"/>
    <property type="match status" value="1"/>
</dbReference>
<evidence type="ECO:0000256" key="5">
    <source>
        <dbReference type="ARBA" id="ARBA00022490"/>
    </source>
</evidence>
<evidence type="ECO:0000256" key="12">
    <source>
        <dbReference type="ARBA" id="ARBA00022723"/>
    </source>
</evidence>
<evidence type="ECO:0000259" key="32">
    <source>
        <dbReference type="PROSITE" id="PS50064"/>
    </source>
</evidence>
<dbReference type="Pfam" id="PF00645">
    <property type="entry name" value="zf-PARP"/>
    <property type="match status" value="1"/>
</dbReference>
<comment type="catalytic activity">
    <reaction evidence="24">
        <text>L-aspartyl-[protein] + NAD(+) = 4-O-(ADP-D-ribosyl)-L-aspartyl-[protein] + nicotinamide</text>
        <dbReference type="Rhea" id="RHEA:54424"/>
        <dbReference type="Rhea" id="RHEA-COMP:9867"/>
        <dbReference type="Rhea" id="RHEA-COMP:13832"/>
        <dbReference type="ChEBI" id="CHEBI:17154"/>
        <dbReference type="ChEBI" id="CHEBI:29961"/>
        <dbReference type="ChEBI" id="CHEBI:57540"/>
        <dbReference type="ChEBI" id="CHEBI:138102"/>
    </reaction>
    <physiologicalReaction direction="left-to-right" evidence="24">
        <dbReference type="Rhea" id="RHEA:54425"/>
    </physiologicalReaction>
</comment>
<keyword evidence="4" id="KW-0158">Chromosome</keyword>
<evidence type="ECO:0000256" key="21">
    <source>
        <dbReference type="ARBA" id="ARBA00023163"/>
    </source>
</evidence>
<keyword evidence="13" id="KW-0677">Repeat</keyword>
<dbReference type="GO" id="GO:0006302">
    <property type="term" value="P:double-strand break repair"/>
    <property type="evidence" value="ECO:0007669"/>
    <property type="project" value="TreeGrafter"/>
</dbReference>
<dbReference type="Pfam" id="PF05406">
    <property type="entry name" value="WGR"/>
    <property type="match status" value="1"/>
</dbReference>
<feature type="domain" description="PARP catalytic" evidence="33">
    <location>
        <begin position="675"/>
        <end position="780"/>
    </location>
</feature>
<dbReference type="GO" id="GO:0140806">
    <property type="term" value="F:NAD+-protein-aspartate ADP-ribosyltransferase activity"/>
    <property type="evidence" value="ECO:0007669"/>
    <property type="project" value="RHEA"/>
</dbReference>
<dbReference type="EC" id="2.4.2.-" evidence="30"/>
<dbReference type="InterPro" id="IPR036616">
    <property type="entry name" value="Poly(ADP-ribose)pol_reg_dom_sf"/>
</dbReference>
<dbReference type="InterPro" id="IPR050800">
    <property type="entry name" value="ARTD/PARP"/>
</dbReference>
<keyword evidence="22" id="KW-0539">Nucleus</keyword>
<keyword evidence="10 30" id="KW-0808">Transferase</keyword>
<evidence type="ECO:0000259" key="33">
    <source>
        <dbReference type="PROSITE" id="PS51059"/>
    </source>
</evidence>
<feature type="domain" description="PARP-type" evidence="32">
    <location>
        <begin position="112"/>
        <end position="185"/>
    </location>
</feature>
<evidence type="ECO:0000256" key="14">
    <source>
        <dbReference type="ARBA" id="ARBA00022765"/>
    </source>
</evidence>
<dbReference type="InterPro" id="IPR038650">
    <property type="entry name" value="PADR1_C_dom_sf"/>
</dbReference>
<evidence type="ECO:0000313" key="36">
    <source>
        <dbReference type="EMBL" id="EPB79413.1"/>
    </source>
</evidence>
<evidence type="ECO:0000256" key="6">
    <source>
        <dbReference type="ARBA" id="ARBA00022499"/>
    </source>
</evidence>
<dbReference type="InterPro" id="IPR012982">
    <property type="entry name" value="PARP1-like_PADR1_Zn_ribbon"/>
</dbReference>
<dbReference type="PROSITE" id="PS51059">
    <property type="entry name" value="PARP_CATALYTIC"/>
    <property type="match status" value="1"/>
</dbReference>
<evidence type="ECO:0000313" key="37">
    <source>
        <dbReference type="Proteomes" id="UP000054495"/>
    </source>
</evidence>
<accession>A0A0D6M7F0</accession>
<dbReference type="SUPFAM" id="SSF47587">
    <property type="entry name" value="Domain of poly(ADP-ribose) polymerase"/>
    <property type="match status" value="1"/>
</dbReference>
<evidence type="ECO:0000256" key="10">
    <source>
        <dbReference type="ARBA" id="ARBA00022679"/>
    </source>
</evidence>
<evidence type="ECO:0000256" key="13">
    <source>
        <dbReference type="ARBA" id="ARBA00022737"/>
    </source>
</evidence>
<dbReference type="InterPro" id="IPR036957">
    <property type="entry name" value="Znf_PARP_sf"/>
</dbReference>
<evidence type="ECO:0000256" key="25">
    <source>
        <dbReference type="ARBA" id="ARBA00024347"/>
    </source>
</evidence>
<dbReference type="PROSITE" id="PS51060">
    <property type="entry name" value="PARP_ALPHA_HD"/>
    <property type="match status" value="1"/>
</dbReference>
<dbReference type="SUPFAM" id="SSF56399">
    <property type="entry name" value="ADP-ribosylation"/>
    <property type="match status" value="1"/>
</dbReference>
<evidence type="ECO:0000259" key="34">
    <source>
        <dbReference type="PROSITE" id="PS51060"/>
    </source>
</evidence>
<dbReference type="GO" id="GO:0045087">
    <property type="term" value="P:innate immune response"/>
    <property type="evidence" value="ECO:0007669"/>
    <property type="project" value="UniProtKB-KW"/>
</dbReference>
<dbReference type="GO" id="GO:0008270">
    <property type="term" value="F:zinc ion binding"/>
    <property type="evidence" value="ECO:0007669"/>
    <property type="project" value="UniProtKB-KW"/>
</dbReference>
<keyword evidence="12" id="KW-0479">Metal-binding</keyword>
<keyword evidence="18" id="KW-0805">Transcription regulation</keyword>
<keyword evidence="6" id="KW-1017">Isopeptide bond</keyword>
<keyword evidence="15" id="KW-0863">Zinc-finger</keyword>
<dbReference type="Pfam" id="PF02877">
    <property type="entry name" value="PARP_reg"/>
    <property type="match status" value="1"/>
</dbReference>
<dbReference type="GO" id="GO:0003677">
    <property type="term" value="F:DNA binding"/>
    <property type="evidence" value="ECO:0007669"/>
    <property type="project" value="UniProtKB-KW"/>
</dbReference>
<dbReference type="InterPro" id="IPR004102">
    <property type="entry name" value="Poly(ADP-ribose)pol_reg_dom"/>
</dbReference>
<feature type="domain" description="PARP-type" evidence="32">
    <location>
        <begin position="13"/>
        <end position="99"/>
    </location>
</feature>
<dbReference type="InterPro" id="IPR001510">
    <property type="entry name" value="Znf_PARP"/>
</dbReference>
<keyword evidence="17" id="KW-0391">Immunity</keyword>
<dbReference type="SMART" id="SM00773">
    <property type="entry name" value="WGR"/>
    <property type="match status" value="1"/>
</dbReference>
<evidence type="ECO:0000256" key="23">
    <source>
        <dbReference type="ARBA" id="ARBA00024159"/>
    </source>
</evidence>
<keyword evidence="37" id="KW-1185">Reference proteome</keyword>
<dbReference type="SMART" id="SM01335">
    <property type="entry name" value="PADR1"/>
    <property type="match status" value="1"/>
</dbReference>
<dbReference type="Gene3D" id="3.30.1740.10">
    <property type="entry name" value="Zinc finger, PARP-type"/>
    <property type="match status" value="2"/>
</dbReference>
<feature type="compositionally biased region" description="Basic residues" evidence="31">
    <location>
        <begin position="197"/>
        <end position="207"/>
    </location>
</feature>
<evidence type="ECO:0000256" key="26">
    <source>
        <dbReference type="ARBA" id="ARBA00033987"/>
    </source>
</evidence>
<dbReference type="Gene3D" id="3.90.228.10">
    <property type="match status" value="1"/>
</dbReference>
<keyword evidence="7" id="KW-0021">Allosteric enzyme</keyword>
<dbReference type="GO" id="GO:0140815">
    <property type="term" value="F:NAD+-protein-histidine ADP-ribosyltransferase activity"/>
    <property type="evidence" value="ECO:0007669"/>
    <property type="project" value="RHEA"/>
</dbReference>
<dbReference type="Pfam" id="PF21728">
    <property type="entry name" value="PADR1_N"/>
    <property type="match status" value="1"/>
</dbReference>
<keyword evidence="11" id="KW-0548">Nucleotidyltransferase</keyword>
<feature type="domain" description="WGR" evidence="35">
    <location>
        <begin position="419"/>
        <end position="524"/>
    </location>
</feature>
<dbReference type="GO" id="GO:0005730">
    <property type="term" value="C:nucleolus"/>
    <property type="evidence" value="ECO:0007669"/>
    <property type="project" value="UniProtKB-SubCell"/>
</dbReference>
<evidence type="ECO:0000256" key="8">
    <source>
        <dbReference type="ARBA" id="ARBA00022588"/>
    </source>
</evidence>
<dbReference type="Pfam" id="PF08063">
    <property type="entry name" value="Zn_ribbon_PADR1"/>
    <property type="match status" value="1"/>
</dbReference>
<gene>
    <name evidence="36" type="ORF">ANCCEY_01463</name>
</gene>
<evidence type="ECO:0000256" key="3">
    <source>
        <dbReference type="ARBA" id="ARBA00004604"/>
    </source>
</evidence>